<evidence type="ECO:0000313" key="4">
    <source>
        <dbReference type="Proteomes" id="UP000011087"/>
    </source>
</evidence>
<sequence>MHTARHAVMALVLVLVLVPGTAKKRRKDGDGGSLPDADALARAAVPASFGFEIANVSRVATKLRYWNEYERTSKEIVKTIMREAEKGTRILKFEVINPDRIFNQDGGMGPYNEVLDFMLKGKMNLKDESGREEAIVNPMFACIPMRERYKPGASGDSAAESLSPSRFCIEKISRASRLGSWISVVGRNFELKLLMISSDRRIVIDGRQCLCCCLKVCEDCFYQRLQTTVKAVREGEVECVELSDQQSENLLPQVPGNWTIDVSTRTTIGSMRMEEKKFLPIGSRWSQLPAIHSVILSELMEGNLHVRPLGSDGNPLEPLTPGDLRDKYFGKTFNFAVYLW</sequence>
<dbReference type="PaxDb" id="55529-EKX44870"/>
<accession>L1J9V6</accession>
<protein>
    <recommendedName>
        <fullName evidence="5">IPT/TIG domain-containing protein</fullName>
    </recommendedName>
</protein>
<dbReference type="EMBL" id="JH993002">
    <property type="protein sequence ID" value="EKX44870.1"/>
    <property type="molecule type" value="Genomic_DNA"/>
</dbReference>
<dbReference type="GeneID" id="17301468"/>
<name>L1J9V6_GUITC</name>
<evidence type="ECO:0000256" key="1">
    <source>
        <dbReference type="SAM" id="SignalP"/>
    </source>
</evidence>
<evidence type="ECO:0000313" key="2">
    <source>
        <dbReference type="EMBL" id="EKX44870.1"/>
    </source>
</evidence>
<reference evidence="2 4" key="1">
    <citation type="journal article" date="2012" name="Nature">
        <title>Algal genomes reveal evolutionary mosaicism and the fate of nucleomorphs.</title>
        <authorList>
            <consortium name="DOE Joint Genome Institute"/>
            <person name="Curtis B.A."/>
            <person name="Tanifuji G."/>
            <person name="Burki F."/>
            <person name="Gruber A."/>
            <person name="Irimia M."/>
            <person name="Maruyama S."/>
            <person name="Arias M.C."/>
            <person name="Ball S.G."/>
            <person name="Gile G.H."/>
            <person name="Hirakawa Y."/>
            <person name="Hopkins J.F."/>
            <person name="Kuo A."/>
            <person name="Rensing S.A."/>
            <person name="Schmutz J."/>
            <person name="Symeonidi A."/>
            <person name="Elias M."/>
            <person name="Eveleigh R.J."/>
            <person name="Herman E.K."/>
            <person name="Klute M.J."/>
            <person name="Nakayama T."/>
            <person name="Obornik M."/>
            <person name="Reyes-Prieto A."/>
            <person name="Armbrust E.V."/>
            <person name="Aves S.J."/>
            <person name="Beiko R.G."/>
            <person name="Coutinho P."/>
            <person name="Dacks J.B."/>
            <person name="Durnford D.G."/>
            <person name="Fast N.M."/>
            <person name="Green B.R."/>
            <person name="Grisdale C.J."/>
            <person name="Hempel F."/>
            <person name="Henrissat B."/>
            <person name="Hoppner M.P."/>
            <person name="Ishida K."/>
            <person name="Kim E."/>
            <person name="Koreny L."/>
            <person name="Kroth P.G."/>
            <person name="Liu Y."/>
            <person name="Malik S.B."/>
            <person name="Maier U.G."/>
            <person name="McRose D."/>
            <person name="Mock T."/>
            <person name="Neilson J.A."/>
            <person name="Onodera N.T."/>
            <person name="Poole A.M."/>
            <person name="Pritham E.J."/>
            <person name="Richards T.A."/>
            <person name="Rocap G."/>
            <person name="Roy S.W."/>
            <person name="Sarai C."/>
            <person name="Schaack S."/>
            <person name="Shirato S."/>
            <person name="Slamovits C.H."/>
            <person name="Spencer D.F."/>
            <person name="Suzuki S."/>
            <person name="Worden A.Z."/>
            <person name="Zauner S."/>
            <person name="Barry K."/>
            <person name="Bell C."/>
            <person name="Bharti A.K."/>
            <person name="Crow J.A."/>
            <person name="Grimwood J."/>
            <person name="Kramer R."/>
            <person name="Lindquist E."/>
            <person name="Lucas S."/>
            <person name="Salamov A."/>
            <person name="McFadden G.I."/>
            <person name="Lane C.E."/>
            <person name="Keeling P.J."/>
            <person name="Gray M.W."/>
            <person name="Grigoriev I.V."/>
            <person name="Archibald J.M."/>
        </authorList>
    </citation>
    <scope>NUCLEOTIDE SEQUENCE</scope>
    <source>
        <strain evidence="2 4">CCMP2712</strain>
    </source>
</reference>
<evidence type="ECO:0000313" key="3">
    <source>
        <dbReference type="EnsemblProtists" id="EKX44870"/>
    </source>
</evidence>
<evidence type="ECO:0008006" key="5">
    <source>
        <dbReference type="Google" id="ProtNLM"/>
    </source>
</evidence>
<feature type="chain" id="PRO_5008771041" description="IPT/TIG domain-containing protein" evidence="1">
    <location>
        <begin position="23"/>
        <end position="340"/>
    </location>
</feature>
<reference evidence="3" key="3">
    <citation type="submission" date="2016-03" db="UniProtKB">
        <authorList>
            <consortium name="EnsemblProtists"/>
        </authorList>
    </citation>
    <scope>IDENTIFICATION</scope>
</reference>
<keyword evidence="4" id="KW-1185">Reference proteome</keyword>
<dbReference type="HOGENOM" id="CLU_817483_0_0_1"/>
<keyword evidence="1" id="KW-0732">Signal</keyword>
<dbReference type="AlphaFoldDB" id="L1J9V6"/>
<reference evidence="4" key="2">
    <citation type="submission" date="2012-11" db="EMBL/GenBank/DDBJ databases">
        <authorList>
            <person name="Kuo A."/>
            <person name="Curtis B.A."/>
            <person name="Tanifuji G."/>
            <person name="Burki F."/>
            <person name="Gruber A."/>
            <person name="Irimia M."/>
            <person name="Maruyama S."/>
            <person name="Arias M.C."/>
            <person name="Ball S.G."/>
            <person name="Gile G.H."/>
            <person name="Hirakawa Y."/>
            <person name="Hopkins J.F."/>
            <person name="Rensing S.A."/>
            <person name="Schmutz J."/>
            <person name="Symeonidi A."/>
            <person name="Elias M."/>
            <person name="Eveleigh R.J."/>
            <person name="Herman E.K."/>
            <person name="Klute M.J."/>
            <person name="Nakayama T."/>
            <person name="Obornik M."/>
            <person name="Reyes-Prieto A."/>
            <person name="Armbrust E.V."/>
            <person name="Aves S.J."/>
            <person name="Beiko R.G."/>
            <person name="Coutinho P."/>
            <person name="Dacks J.B."/>
            <person name="Durnford D.G."/>
            <person name="Fast N.M."/>
            <person name="Green B.R."/>
            <person name="Grisdale C."/>
            <person name="Hempe F."/>
            <person name="Henrissat B."/>
            <person name="Hoppner M.P."/>
            <person name="Ishida K.-I."/>
            <person name="Kim E."/>
            <person name="Koreny L."/>
            <person name="Kroth P.G."/>
            <person name="Liu Y."/>
            <person name="Malik S.-B."/>
            <person name="Maier U.G."/>
            <person name="McRose D."/>
            <person name="Mock T."/>
            <person name="Neilson J.A."/>
            <person name="Onodera N.T."/>
            <person name="Poole A.M."/>
            <person name="Pritham E.J."/>
            <person name="Richards T.A."/>
            <person name="Rocap G."/>
            <person name="Roy S.W."/>
            <person name="Sarai C."/>
            <person name="Schaack S."/>
            <person name="Shirato S."/>
            <person name="Slamovits C.H."/>
            <person name="Spencer D.F."/>
            <person name="Suzuki S."/>
            <person name="Worden A.Z."/>
            <person name="Zauner S."/>
            <person name="Barry K."/>
            <person name="Bell C."/>
            <person name="Bharti A.K."/>
            <person name="Crow J.A."/>
            <person name="Grimwood J."/>
            <person name="Kramer R."/>
            <person name="Lindquist E."/>
            <person name="Lucas S."/>
            <person name="Salamov A."/>
            <person name="McFadden G.I."/>
            <person name="Lane C.E."/>
            <person name="Keeling P.J."/>
            <person name="Gray M.W."/>
            <person name="Grigoriev I.V."/>
            <person name="Archibald J.M."/>
        </authorList>
    </citation>
    <scope>NUCLEOTIDE SEQUENCE</scope>
    <source>
        <strain evidence="4">CCMP2712</strain>
    </source>
</reference>
<dbReference type="EnsemblProtists" id="EKX44870">
    <property type="protein sequence ID" value="EKX44870"/>
    <property type="gene ID" value="GUITHDRAFT_139479"/>
</dbReference>
<organism evidence="2">
    <name type="scientific">Guillardia theta (strain CCMP2712)</name>
    <name type="common">Cryptophyte</name>
    <dbReference type="NCBI Taxonomy" id="905079"/>
    <lineage>
        <taxon>Eukaryota</taxon>
        <taxon>Cryptophyceae</taxon>
        <taxon>Pyrenomonadales</taxon>
        <taxon>Geminigeraceae</taxon>
        <taxon>Guillardia</taxon>
    </lineage>
</organism>
<dbReference type="Proteomes" id="UP000011087">
    <property type="component" value="Unassembled WGS sequence"/>
</dbReference>
<feature type="signal peptide" evidence="1">
    <location>
        <begin position="1"/>
        <end position="22"/>
    </location>
</feature>
<gene>
    <name evidence="2" type="ORF">GUITHDRAFT_139479</name>
</gene>
<dbReference type="RefSeq" id="XP_005831850.1">
    <property type="nucleotide sequence ID" value="XM_005831793.1"/>
</dbReference>
<proteinExistence type="predicted"/>
<dbReference type="KEGG" id="gtt:GUITHDRAFT_139479"/>